<dbReference type="Proteomes" id="UP000514752">
    <property type="component" value="Chromosome"/>
</dbReference>
<proteinExistence type="inferred from homology"/>
<evidence type="ECO:0000256" key="1">
    <source>
        <dbReference type="ARBA" id="ARBA00004496"/>
    </source>
</evidence>
<keyword evidence="7 12" id="KW-0489">Methyltransferase</keyword>
<feature type="domain" description="Ribosomal RNA small subunit methyltransferase E PUA-like" evidence="14">
    <location>
        <begin position="24"/>
        <end position="63"/>
    </location>
</feature>
<evidence type="ECO:0000256" key="5">
    <source>
        <dbReference type="ARBA" id="ARBA00022490"/>
    </source>
</evidence>
<dbReference type="InterPro" id="IPR029026">
    <property type="entry name" value="tRNA_m1G_MTases_N"/>
</dbReference>
<evidence type="ECO:0000256" key="11">
    <source>
        <dbReference type="ARBA" id="ARBA00047944"/>
    </source>
</evidence>
<keyword evidence="6 12" id="KW-0698">rRNA processing</keyword>
<dbReference type="InterPro" id="IPR015947">
    <property type="entry name" value="PUA-like_sf"/>
</dbReference>
<dbReference type="PIRSF" id="PIRSF015601">
    <property type="entry name" value="MTase_slr0722"/>
    <property type="match status" value="1"/>
</dbReference>
<evidence type="ECO:0000256" key="10">
    <source>
        <dbReference type="ARBA" id="ARBA00025699"/>
    </source>
</evidence>
<dbReference type="AlphaFoldDB" id="A0A7D7SHA7"/>
<dbReference type="PANTHER" id="PTHR30027:SF3">
    <property type="entry name" value="16S RRNA (URACIL(1498)-N(3))-METHYLTRANSFERASE"/>
    <property type="match status" value="1"/>
</dbReference>
<evidence type="ECO:0000256" key="3">
    <source>
        <dbReference type="ARBA" id="ARBA00012328"/>
    </source>
</evidence>
<evidence type="ECO:0000256" key="9">
    <source>
        <dbReference type="ARBA" id="ARBA00022691"/>
    </source>
</evidence>
<evidence type="ECO:0000256" key="4">
    <source>
        <dbReference type="ARBA" id="ARBA00013673"/>
    </source>
</evidence>
<sequence>MPRFYVPQAFAAGETVMLPENVCRHVQVLRLRAGDEVELFDGRGVCARAVLADIGRKQVAATVLAVSAQSRESPLEVVLVQAVSAAERMDFTLQKSTELGVSRIVPVLTERATVRLQGERAEKKVQRWQEIVVAACEQCGRNQVPEVAPLGSLAQAFAALPEEGLRLLMSPHRAGRLADLPPQRRVVLLVGPEGGLSEKEEELALQHGFQAVLLGRRILRTETASLAALAAMQTLWGDF</sequence>
<dbReference type="PANTHER" id="PTHR30027">
    <property type="entry name" value="RIBOSOMAL RNA SMALL SUBUNIT METHYLTRANSFERASE E"/>
    <property type="match status" value="1"/>
</dbReference>
<dbReference type="NCBIfam" id="TIGR00046">
    <property type="entry name" value="RsmE family RNA methyltransferase"/>
    <property type="match status" value="1"/>
</dbReference>
<evidence type="ECO:0000256" key="7">
    <source>
        <dbReference type="ARBA" id="ARBA00022603"/>
    </source>
</evidence>
<comment type="function">
    <text evidence="10 12">Specifically methylates the N3 position of the uracil ring of uridine 1498 (m3U1498) in 16S rRNA. Acts on the fully assembled 30S ribosomal subunit.</text>
</comment>
<keyword evidence="9 12" id="KW-0949">S-adenosyl-L-methionine</keyword>
<evidence type="ECO:0000313" key="16">
    <source>
        <dbReference type="Proteomes" id="UP000514752"/>
    </source>
</evidence>
<dbReference type="InterPro" id="IPR046887">
    <property type="entry name" value="RsmE_PUA-like"/>
</dbReference>
<dbReference type="CDD" id="cd18084">
    <property type="entry name" value="RsmE-like"/>
    <property type="match status" value="1"/>
</dbReference>
<dbReference type="SUPFAM" id="SSF75217">
    <property type="entry name" value="alpha/beta knot"/>
    <property type="match status" value="1"/>
</dbReference>
<evidence type="ECO:0000256" key="12">
    <source>
        <dbReference type="PIRNR" id="PIRNR015601"/>
    </source>
</evidence>
<dbReference type="InterPro" id="IPR006700">
    <property type="entry name" value="RsmE"/>
</dbReference>
<dbReference type="GO" id="GO:0070042">
    <property type="term" value="F:rRNA (uridine-N3-)-methyltransferase activity"/>
    <property type="evidence" value="ECO:0007669"/>
    <property type="project" value="TreeGrafter"/>
</dbReference>
<dbReference type="EC" id="2.1.1.193" evidence="3 12"/>
<evidence type="ECO:0000259" key="13">
    <source>
        <dbReference type="Pfam" id="PF04452"/>
    </source>
</evidence>
<dbReference type="InterPro" id="IPR046886">
    <property type="entry name" value="RsmE_MTase_dom"/>
</dbReference>
<evidence type="ECO:0000259" key="14">
    <source>
        <dbReference type="Pfam" id="PF20260"/>
    </source>
</evidence>
<dbReference type="InterPro" id="IPR029028">
    <property type="entry name" value="Alpha/beta_knot_MTases"/>
</dbReference>
<dbReference type="SUPFAM" id="SSF88697">
    <property type="entry name" value="PUA domain-like"/>
    <property type="match status" value="1"/>
</dbReference>
<evidence type="ECO:0000313" key="15">
    <source>
        <dbReference type="EMBL" id="QMT40712.1"/>
    </source>
</evidence>
<keyword evidence="8 12" id="KW-0808">Transferase</keyword>
<comment type="similarity">
    <text evidence="2 12">Belongs to the RNA methyltransferase RsmE family.</text>
</comment>
<evidence type="ECO:0000256" key="2">
    <source>
        <dbReference type="ARBA" id="ARBA00005528"/>
    </source>
</evidence>
<accession>A0A7D7SHA7</accession>
<dbReference type="Pfam" id="PF20260">
    <property type="entry name" value="PUA_4"/>
    <property type="match status" value="1"/>
</dbReference>
<dbReference type="Gene3D" id="2.40.240.20">
    <property type="entry name" value="Hypothetical PUA domain-like, domain 1"/>
    <property type="match status" value="1"/>
</dbReference>
<name>A0A7D7SHA7_9NEIS</name>
<gene>
    <name evidence="15" type="ORF">H3L94_01205</name>
</gene>
<dbReference type="KEGG" id="nsg:H3L94_01205"/>
<evidence type="ECO:0000256" key="6">
    <source>
        <dbReference type="ARBA" id="ARBA00022552"/>
    </source>
</evidence>
<protein>
    <recommendedName>
        <fullName evidence="4 12">Ribosomal RNA small subunit methyltransferase E</fullName>
        <ecNumber evidence="3 12">2.1.1.193</ecNumber>
    </recommendedName>
</protein>
<comment type="subcellular location">
    <subcellularLocation>
        <location evidence="1 12">Cytoplasm</location>
    </subcellularLocation>
</comment>
<dbReference type="NCBIfam" id="NF008692">
    <property type="entry name" value="PRK11713.1-5"/>
    <property type="match status" value="1"/>
</dbReference>
<dbReference type="EMBL" id="CP059567">
    <property type="protein sequence ID" value="QMT40712.1"/>
    <property type="molecule type" value="Genomic_DNA"/>
</dbReference>
<dbReference type="RefSeq" id="WP_182122338.1">
    <property type="nucleotide sequence ID" value="NZ_CP059567.1"/>
</dbReference>
<dbReference type="Gene3D" id="3.40.1280.10">
    <property type="match status" value="1"/>
</dbReference>
<dbReference type="Pfam" id="PF04452">
    <property type="entry name" value="Methyltrans_RNA"/>
    <property type="match status" value="1"/>
</dbReference>
<reference evidence="15 16" key="1">
    <citation type="submission" date="2020-07" db="EMBL/GenBank/DDBJ databases">
        <title>Genomic diversity of species in the Neisseriaceae family.</title>
        <authorList>
            <person name="Vincent A.T."/>
            <person name="Bernet E."/>
            <person name="Veyrier F.J."/>
        </authorList>
    </citation>
    <scope>NUCLEOTIDE SEQUENCE [LARGE SCALE GENOMIC DNA]</scope>
    <source>
        <strain evidence="15 16">DSM 22244</strain>
    </source>
</reference>
<dbReference type="GO" id="GO:0070475">
    <property type="term" value="P:rRNA base methylation"/>
    <property type="evidence" value="ECO:0007669"/>
    <property type="project" value="TreeGrafter"/>
</dbReference>
<keyword evidence="5 12" id="KW-0963">Cytoplasm</keyword>
<dbReference type="GO" id="GO:0005737">
    <property type="term" value="C:cytoplasm"/>
    <property type="evidence" value="ECO:0007669"/>
    <property type="project" value="UniProtKB-SubCell"/>
</dbReference>
<organism evidence="15 16">
    <name type="scientific">Neisseria shayeganii</name>
    <dbReference type="NCBI Taxonomy" id="607712"/>
    <lineage>
        <taxon>Bacteria</taxon>
        <taxon>Pseudomonadati</taxon>
        <taxon>Pseudomonadota</taxon>
        <taxon>Betaproteobacteria</taxon>
        <taxon>Neisseriales</taxon>
        <taxon>Neisseriaceae</taxon>
        <taxon>Neisseria</taxon>
    </lineage>
</organism>
<evidence type="ECO:0000256" key="8">
    <source>
        <dbReference type="ARBA" id="ARBA00022679"/>
    </source>
</evidence>
<feature type="domain" description="Ribosomal RNA small subunit methyltransferase E methyltransferase" evidence="13">
    <location>
        <begin position="72"/>
        <end position="233"/>
    </location>
</feature>
<comment type="catalytic activity">
    <reaction evidence="11 12">
        <text>uridine(1498) in 16S rRNA + S-adenosyl-L-methionine = N(3)-methyluridine(1498) in 16S rRNA + S-adenosyl-L-homocysteine + H(+)</text>
        <dbReference type="Rhea" id="RHEA:42920"/>
        <dbReference type="Rhea" id="RHEA-COMP:10283"/>
        <dbReference type="Rhea" id="RHEA-COMP:10284"/>
        <dbReference type="ChEBI" id="CHEBI:15378"/>
        <dbReference type="ChEBI" id="CHEBI:57856"/>
        <dbReference type="ChEBI" id="CHEBI:59789"/>
        <dbReference type="ChEBI" id="CHEBI:65315"/>
        <dbReference type="ChEBI" id="CHEBI:74502"/>
        <dbReference type="EC" id="2.1.1.193"/>
    </reaction>
</comment>